<proteinExistence type="predicted"/>
<sequence>MHITEKQLKLITETASQEAIKAYREQESKQQKDKHDRRLRNIKLLLRNYRMFILHCRDVKQDLIELEKPKDIIAELEADEHAIEAIKRSKERTLIMVNFINEMLDVYKLICERSIKPEVKRRYDIIHQLYISDKEKTAKEIATCHFIDERTVYRDVNKACETLSALMFGVDSIKFNG</sequence>
<accession>A0ABW5Q971</accession>
<protein>
    <recommendedName>
        <fullName evidence="3">HTH domain-containing protein</fullName>
    </recommendedName>
</protein>
<reference evidence="2" key="1">
    <citation type="journal article" date="2019" name="Int. J. Syst. Evol. Microbiol.">
        <title>The Global Catalogue of Microorganisms (GCM) 10K type strain sequencing project: providing services to taxonomists for standard genome sequencing and annotation.</title>
        <authorList>
            <consortium name="The Broad Institute Genomics Platform"/>
            <consortium name="The Broad Institute Genome Sequencing Center for Infectious Disease"/>
            <person name="Wu L."/>
            <person name="Ma J."/>
        </authorList>
    </citation>
    <scope>NUCLEOTIDE SEQUENCE [LARGE SCALE GENOMIC DNA]</scope>
    <source>
        <strain evidence="2">TISTR 1571</strain>
    </source>
</reference>
<evidence type="ECO:0008006" key="3">
    <source>
        <dbReference type="Google" id="ProtNLM"/>
    </source>
</evidence>
<evidence type="ECO:0000313" key="1">
    <source>
        <dbReference type="EMBL" id="MFD2638380.1"/>
    </source>
</evidence>
<evidence type="ECO:0000313" key="2">
    <source>
        <dbReference type="Proteomes" id="UP001597452"/>
    </source>
</evidence>
<dbReference type="Proteomes" id="UP001597452">
    <property type="component" value="Unassembled WGS sequence"/>
</dbReference>
<dbReference type="EMBL" id="JBHUMZ010000016">
    <property type="protein sequence ID" value="MFD2638380.1"/>
    <property type="molecule type" value="Genomic_DNA"/>
</dbReference>
<dbReference type="RefSeq" id="WP_054751393.1">
    <property type="nucleotide sequence ID" value="NZ_JBHUMZ010000016.1"/>
</dbReference>
<comment type="caution">
    <text evidence="1">The sequence shown here is derived from an EMBL/GenBank/DDBJ whole genome shotgun (WGS) entry which is preliminary data.</text>
</comment>
<name>A0ABW5Q971_9BACI</name>
<gene>
    <name evidence="1" type="ORF">ACFSW4_05845</name>
</gene>
<keyword evidence="2" id="KW-1185">Reference proteome</keyword>
<organism evidence="1 2">
    <name type="scientific">Piscibacillus salipiscarius</name>
    <dbReference type="NCBI Taxonomy" id="299480"/>
    <lineage>
        <taxon>Bacteria</taxon>
        <taxon>Bacillati</taxon>
        <taxon>Bacillota</taxon>
        <taxon>Bacilli</taxon>
        <taxon>Bacillales</taxon>
        <taxon>Bacillaceae</taxon>
        <taxon>Piscibacillus</taxon>
    </lineage>
</organism>